<evidence type="ECO:0000256" key="1">
    <source>
        <dbReference type="SAM" id="SignalP"/>
    </source>
</evidence>
<name>A0A6L3AVY2_AZOBR</name>
<dbReference type="Pfam" id="PF09626">
    <property type="entry name" value="DHC"/>
    <property type="match status" value="1"/>
</dbReference>
<sequence length="148" mass="16481">MRSPAMPRRLAAATVLLLLSGAAVSANEFERVPPVTNDATRKECGECHMAFQPGLLPAGSWTRIMDGLDDHFGEKASLPPGPAAEVRAYLTGNAAERGDPTLLRITEQRWWLREHRFRPEVWLRKDVLSKANCEACHRDAARGLYDDD</sequence>
<dbReference type="InterPro" id="IPR018588">
    <property type="entry name" value="Dihaem_cytochrome-c"/>
</dbReference>
<protein>
    <submittedName>
        <fullName evidence="2">Cytochrome C</fullName>
    </submittedName>
</protein>
<proteinExistence type="predicted"/>
<gene>
    <name evidence="2" type="ORF">DS837_21200</name>
</gene>
<feature type="chain" id="PRO_5026766009" evidence="1">
    <location>
        <begin position="26"/>
        <end position="148"/>
    </location>
</feature>
<dbReference type="AlphaFoldDB" id="A0A6L3AVY2"/>
<keyword evidence="1" id="KW-0732">Signal</keyword>
<comment type="caution">
    <text evidence="2">The sequence shown here is derived from an EMBL/GenBank/DDBJ whole genome shotgun (WGS) entry which is preliminary data.</text>
</comment>
<feature type="signal peptide" evidence="1">
    <location>
        <begin position="1"/>
        <end position="25"/>
    </location>
</feature>
<dbReference type="Proteomes" id="UP000476837">
    <property type="component" value="Unassembled WGS sequence"/>
</dbReference>
<evidence type="ECO:0000313" key="2">
    <source>
        <dbReference type="EMBL" id="KAA0682119.1"/>
    </source>
</evidence>
<evidence type="ECO:0000313" key="3">
    <source>
        <dbReference type="Proteomes" id="UP000476837"/>
    </source>
</evidence>
<organism evidence="2 3">
    <name type="scientific">Azospirillum brasilense</name>
    <dbReference type="NCBI Taxonomy" id="192"/>
    <lineage>
        <taxon>Bacteria</taxon>
        <taxon>Pseudomonadati</taxon>
        <taxon>Pseudomonadota</taxon>
        <taxon>Alphaproteobacteria</taxon>
        <taxon>Rhodospirillales</taxon>
        <taxon>Azospirillaceae</taxon>
        <taxon>Azospirillum</taxon>
    </lineage>
</organism>
<accession>A0A6L3AVY2</accession>
<reference evidence="2 3" key="1">
    <citation type="submission" date="2018-07" db="EMBL/GenBank/DDBJ databases">
        <title>Genome sequence of Roseomonas fauriae ATCC 49958.</title>
        <authorList>
            <person name="Sant'Anna F.H."/>
            <person name="Baldani J.I."/>
            <person name="Zilli J.E."/>
            <person name="Reis V.M."/>
            <person name="Hartmann A."/>
            <person name="Cruz L."/>
            <person name="de Souza E.M."/>
            <person name="de Oliveira Pedrosa F."/>
            <person name="Passaglia L.M.P."/>
        </authorList>
    </citation>
    <scope>NUCLEOTIDE SEQUENCE [LARGE SCALE GENOMIC DNA]</scope>
    <source>
        <strain evidence="2 3">ATCC 49958</strain>
    </source>
</reference>
<dbReference type="EMBL" id="QOKV01000015">
    <property type="protein sequence ID" value="KAA0682119.1"/>
    <property type="molecule type" value="Genomic_DNA"/>
</dbReference>